<evidence type="ECO:0000256" key="1">
    <source>
        <dbReference type="ARBA" id="ARBA00004141"/>
    </source>
</evidence>
<evidence type="ECO:0000256" key="3">
    <source>
        <dbReference type="ARBA" id="ARBA00022989"/>
    </source>
</evidence>
<dbReference type="InterPro" id="IPR001828">
    <property type="entry name" value="ANF_lig-bd_rcpt"/>
</dbReference>
<keyword evidence="9" id="KW-1185">Reference proteome</keyword>
<accession>A0A7T8QUM0</accession>
<evidence type="ECO:0000256" key="5">
    <source>
        <dbReference type="ARBA" id="ARBA00023170"/>
    </source>
</evidence>
<evidence type="ECO:0000256" key="4">
    <source>
        <dbReference type="ARBA" id="ARBA00023136"/>
    </source>
</evidence>
<dbReference type="GO" id="GO:0016020">
    <property type="term" value="C:membrane"/>
    <property type="evidence" value="ECO:0007669"/>
    <property type="project" value="UniProtKB-SubCell"/>
</dbReference>
<dbReference type="InterPro" id="IPR000337">
    <property type="entry name" value="GPCR_3"/>
</dbReference>
<dbReference type="SUPFAM" id="SSF53822">
    <property type="entry name" value="Periplasmic binding protein-like I"/>
    <property type="match status" value="1"/>
</dbReference>
<name>A0A7T8QUM0_CALRO</name>
<evidence type="ECO:0000256" key="6">
    <source>
        <dbReference type="ARBA" id="ARBA00023180"/>
    </source>
</evidence>
<keyword evidence="3" id="KW-1133">Transmembrane helix</keyword>
<keyword evidence="6" id="KW-0325">Glycoprotein</keyword>
<evidence type="ECO:0000313" key="8">
    <source>
        <dbReference type="EMBL" id="QQP55653.1"/>
    </source>
</evidence>
<dbReference type="GO" id="GO:0004930">
    <property type="term" value="F:G protein-coupled receptor activity"/>
    <property type="evidence" value="ECO:0007669"/>
    <property type="project" value="InterPro"/>
</dbReference>
<dbReference type="InterPro" id="IPR028082">
    <property type="entry name" value="Peripla_BP_I"/>
</dbReference>
<feature type="domain" description="Receptor ligand binding region" evidence="7">
    <location>
        <begin position="4"/>
        <end position="73"/>
    </location>
</feature>
<protein>
    <submittedName>
        <fullName evidence="8">Metabotropic glutamate receptor</fullName>
    </submittedName>
</protein>
<organism evidence="8 9">
    <name type="scientific">Caligus rogercresseyi</name>
    <name type="common">Sea louse</name>
    <dbReference type="NCBI Taxonomy" id="217165"/>
    <lineage>
        <taxon>Eukaryota</taxon>
        <taxon>Metazoa</taxon>
        <taxon>Ecdysozoa</taxon>
        <taxon>Arthropoda</taxon>
        <taxon>Crustacea</taxon>
        <taxon>Multicrustacea</taxon>
        <taxon>Hexanauplia</taxon>
        <taxon>Copepoda</taxon>
        <taxon>Siphonostomatoida</taxon>
        <taxon>Caligidae</taxon>
        <taxon>Caligus</taxon>
    </lineage>
</organism>
<dbReference type="Pfam" id="PF01094">
    <property type="entry name" value="ANF_receptor"/>
    <property type="match status" value="1"/>
</dbReference>
<dbReference type="PRINTS" id="PR00248">
    <property type="entry name" value="GPCRMGR"/>
</dbReference>
<feature type="non-terminal residue" evidence="8">
    <location>
        <position position="85"/>
    </location>
</feature>
<sequence>VIYSTCSNQISSVGTAAHFINSHPRKDIGGFIGCSYSSTSVEVSKILQSYDVSMISYAATSKDLSNKDTHPYLDERFPRTLLRHK</sequence>
<gene>
    <name evidence="8" type="ORF">FKW44_000059</name>
</gene>
<feature type="non-terminal residue" evidence="8">
    <location>
        <position position="1"/>
    </location>
</feature>
<dbReference type="OrthoDB" id="5984008at2759"/>
<dbReference type="EMBL" id="CP045890">
    <property type="protein sequence ID" value="QQP55653.1"/>
    <property type="molecule type" value="Genomic_DNA"/>
</dbReference>
<dbReference type="AlphaFoldDB" id="A0A7T8QUM0"/>
<reference evidence="9" key="1">
    <citation type="submission" date="2021-01" db="EMBL/GenBank/DDBJ databases">
        <title>Caligus Genome Assembly.</title>
        <authorList>
            <person name="Gallardo-Escarate C."/>
        </authorList>
    </citation>
    <scope>NUCLEOTIDE SEQUENCE [LARGE SCALE GENOMIC DNA]</scope>
</reference>
<proteinExistence type="predicted"/>
<comment type="subcellular location">
    <subcellularLocation>
        <location evidence="1">Membrane</location>
        <topology evidence="1">Multi-pass membrane protein</topology>
    </subcellularLocation>
</comment>
<dbReference type="Gene3D" id="3.40.50.2300">
    <property type="match status" value="1"/>
</dbReference>
<keyword evidence="4" id="KW-0472">Membrane</keyword>
<evidence type="ECO:0000256" key="2">
    <source>
        <dbReference type="ARBA" id="ARBA00022692"/>
    </source>
</evidence>
<evidence type="ECO:0000313" key="9">
    <source>
        <dbReference type="Proteomes" id="UP000595437"/>
    </source>
</evidence>
<keyword evidence="2" id="KW-0812">Transmembrane</keyword>
<dbReference type="Proteomes" id="UP000595437">
    <property type="component" value="Chromosome 1"/>
</dbReference>
<keyword evidence="5 8" id="KW-0675">Receptor</keyword>
<evidence type="ECO:0000259" key="7">
    <source>
        <dbReference type="Pfam" id="PF01094"/>
    </source>
</evidence>